<reference evidence="1 2" key="1">
    <citation type="journal article" date="2021" name="Hortic Res">
        <title>High-quality reference genome and annotation aids understanding of berry development for evergreen blueberry (Vaccinium darrowii).</title>
        <authorList>
            <person name="Yu J."/>
            <person name="Hulse-Kemp A.M."/>
            <person name="Babiker E."/>
            <person name="Staton M."/>
        </authorList>
    </citation>
    <scope>NUCLEOTIDE SEQUENCE [LARGE SCALE GENOMIC DNA]</scope>
    <source>
        <strain evidence="2">cv. NJ 8807/NJ 8810</strain>
        <tissue evidence="1">Young leaf</tissue>
    </source>
</reference>
<evidence type="ECO:0000313" key="2">
    <source>
        <dbReference type="Proteomes" id="UP000828048"/>
    </source>
</evidence>
<gene>
    <name evidence="1" type="ORF">Vadar_018452</name>
</gene>
<protein>
    <submittedName>
        <fullName evidence="1">Uncharacterized protein</fullName>
    </submittedName>
</protein>
<name>A0ACB7XIC8_9ERIC</name>
<accession>A0ACB7XIC8</accession>
<dbReference type="Proteomes" id="UP000828048">
    <property type="component" value="Chromosome 10"/>
</dbReference>
<dbReference type="EMBL" id="CM037160">
    <property type="protein sequence ID" value="KAH7840546.1"/>
    <property type="molecule type" value="Genomic_DNA"/>
</dbReference>
<proteinExistence type="predicted"/>
<evidence type="ECO:0000313" key="1">
    <source>
        <dbReference type="EMBL" id="KAH7840546.1"/>
    </source>
</evidence>
<sequence length="401" mass="43195">MFQIIILLLWLTTTETVANHPAAKPGCQERCGNIVIPYPFGIGPNCSIADSFAVTCNDSLNPHKPFINSINLEVLQISLENWTVQVNNPVITANCSGRANGGEVNLTGTPFSYSAIYNRFTATGCNNLALITHQATIITGCMSICNINSSWEAGCYGINCCQTTIPHSLSFINASLKSLDPNSNQDSCKHAFMVDYHWFSDNDILAAGDMEYVPVVLDWRYNATNSSLPSLCGANTYLGASANIYLSSQCYCEKGYEGNPYLPGGCQDIDECSKSTLNHCEGICLNTPGGYNCRKLPNNDNSQNKVIIASTCSEGGKEAIWAVATIAARCLQLNGSSRPTMKEVLVELDGIKMSNGASATSKQSCQDVEYATDDLLTRPWEAASTSTGSFCSTSLYPTSVV</sequence>
<comment type="caution">
    <text evidence="1">The sequence shown here is derived from an EMBL/GenBank/DDBJ whole genome shotgun (WGS) entry which is preliminary data.</text>
</comment>
<organism evidence="1 2">
    <name type="scientific">Vaccinium darrowii</name>
    <dbReference type="NCBI Taxonomy" id="229202"/>
    <lineage>
        <taxon>Eukaryota</taxon>
        <taxon>Viridiplantae</taxon>
        <taxon>Streptophyta</taxon>
        <taxon>Embryophyta</taxon>
        <taxon>Tracheophyta</taxon>
        <taxon>Spermatophyta</taxon>
        <taxon>Magnoliopsida</taxon>
        <taxon>eudicotyledons</taxon>
        <taxon>Gunneridae</taxon>
        <taxon>Pentapetalae</taxon>
        <taxon>asterids</taxon>
        <taxon>Ericales</taxon>
        <taxon>Ericaceae</taxon>
        <taxon>Vaccinioideae</taxon>
        <taxon>Vaccinieae</taxon>
        <taxon>Vaccinium</taxon>
    </lineage>
</organism>
<keyword evidence="2" id="KW-1185">Reference proteome</keyword>